<feature type="domain" description="CYTH" evidence="1">
    <location>
        <begin position="1"/>
        <end position="210"/>
    </location>
</feature>
<dbReference type="GO" id="GO:0046872">
    <property type="term" value="F:metal ion binding"/>
    <property type="evidence" value="ECO:0007669"/>
    <property type="project" value="TreeGrafter"/>
</dbReference>
<dbReference type="PANTHER" id="PTHR39569:SF1">
    <property type="entry name" value="INORGANIC TRIPHOSPHATASE"/>
    <property type="match status" value="1"/>
</dbReference>
<dbReference type="SUPFAM" id="SSF55154">
    <property type="entry name" value="CYTH-like phosphatases"/>
    <property type="match status" value="1"/>
</dbReference>
<keyword evidence="4" id="KW-1185">Reference proteome</keyword>
<dbReference type="CDD" id="cd07756">
    <property type="entry name" value="CYTH-like_Pase_CHAD"/>
    <property type="match status" value="1"/>
</dbReference>
<evidence type="ECO:0000259" key="1">
    <source>
        <dbReference type="PROSITE" id="PS51707"/>
    </source>
</evidence>
<dbReference type="Pfam" id="PF05235">
    <property type="entry name" value="CHAD"/>
    <property type="match status" value="1"/>
</dbReference>
<reference evidence="4" key="1">
    <citation type="submission" date="2017-02" db="EMBL/GenBank/DDBJ databases">
        <authorList>
            <person name="Varghese N."/>
            <person name="Submissions S."/>
        </authorList>
    </citation>
    <scope>NUCLEOTIDE SEQUENCE [LARGE SCALE GENOMIC DNA]</scope>
    <source>
        <strain evidence="4">ATCC 27094</strain>
    </source>
</reference>
<accession>A0A1T4T0K3</accession>
<dbReference type="PANTHER" id="PTHR39569">
    <property type="entry name" value="INORGANIC TRIPHOSPHATASE"/>
    <property type="match status" value="1"/>
</dbReference>
<dbReference type="Proteomes" id="UP000190092">
    <property type="component" value="Unassembled WGS sequence"/>
</dbReference>
<evidence type="ECO:0000313" key="4">
    <source>
        <dbReference type="Proteomes" id="UP000190092"/>
    </source>
</evidence>
<proteinExistence type="predicted"/>
<protein>
    <submittedName>
        <fullName evidence="3">CYTH domain-containing protein</fullName>
    </submittedName>
</protein>
<dbReference type="InterPro" id="IPR023577">
    <property type="entry name" value="CYTH_domain"/>
</dbReference>
<dbReference type="Gene3D" id="2.40.320.10">
    <property type="entry name" value="Hypothetical Protein Pfu-838710-001"/>
    <property type="match status" value="1"/>
</dbReference>
<dbReference type="PROSITE" id="PS51707">
    <property type="entry name" value="CYTH"/>
    <property type="match status" value="1"/>
</dbReference>
<dbReference type="InterPro" id="IPR039013">
    <property type="entry name" value="YgiF"/>
</dbReference>
<evidence type="ECO:0000313" key="3">
    <source>
        <dbReference type="EMBL" id="SKA34020.1"/>
    </source>
</evidence>
<gene>
    <name evidence="3" type="ORF">SAMN02745126_05455</name>
</gene>
<dbReference type="PROSITE" id="PS51708">
    <property type="entry name" value="CHAD"/>
    <property type="match status" value="1"/>
</dbReference>
<dbReference type="InterPro" id="IPR038186">
    <property type="entry name" value="CHAD_dom_sf"/>
</dbReference>
<dbReference type="SMART" id="SM01118">
    <property type="entry name" value="CYTH"/>
    <property type="match status" value="1"/>
</dbReference>
<dbReference type="AlphaFoldDB" id="A0A1T4T0K3"/>
<dbReference type="Pfam" id="PF01928">
    <property type="entry name" value="CYTH"/>
    <property type="match status" value="1"/>
</dbReference>
<feature type="domain" description="CHAD" evidence="2">
    <location>
        <begin position="225"/>
        <end position="509"/>
    </location>
</feature>
<sequence>METELKFSLSRDARRALERHMALRGNVAGEAATRTDHTTYFDTSDFALRNAGFSLRIRRSVDGDGGDTFVQTVKAAQNGAGKDGSGWRRQEWEWPVAREELDLEHLDEVPGLLPALQKGLADLQPVFCTEVQRCRQVLQPPGGGLIELALDDGMIVASRQREPVSELELELKEGSEDALLRLGLDLAQAAPLSLQVESKADRGYRLQEGDRPRARKAGRPAIDGDATAARAFASLSDSVLDHLLVNQPAVLRGEESEGVHQMRVAVRRLRSLLVLYTPLLERTSGARFEAELRRLGNCLGAARDWSVFLEQTLPAAEKDGVDANWIEILRLAAESKYHAALQAAKKAVGVPEFARFILSFRTWSRCPPAALASAAEQPVKRIAPWLLDRLEGKFDKRLKRSDGQEPGTLHAVRKSAKKLRYSIEYLDALFGSKAARYAKACNRLQKKLGVLNDLETATARAAELAGNDRLDLVPAVGALSNWADARRPPLLKKALKACATFAEQDPFWQ</sequence>
<dbReference type="RefSeq" id="WP_085937184.1">
    <property type="nucleotide sequence ID" value="NZ_FUWJ01000011.1"/>
</dbReference>
<dbReference type="Gene3D" id="1.40.20.10">
    <property type="entry name" value="CHAD domain"/>
    <property type="match status" value="1"/>
</dbReference>
<dbReference type="GO" id="GO:0050355">
    <property type="term" value="F:inorganic triphosphate phosphatase activity"/>
    <property type="evidence" value="ECO:0007669"/>
    <property type="project" value="InterPro"/>
</dbReference>
<dbReference type="STRING" id="225324.SAMN02745126_05455"/>
<dbReference type="InterPro" id="IPR033469">
    <property type="entry name" value="CYTH-like_dom_sf"/>
</dbReference>
<dbReference type="OrthoDB" id="9777271at2"/>
<dbReference type="SMART" id="SM00880">
    <property type="entry name" value="CHAD"/>
    <property type="match status" value="1"/>
</dbReference>
<dbReference type="InterPro" id="IPR007899">
    <property type="entry name" value="CHAD_dom"/>
</dbReference>
<name>A0A1T4T0K3_9HYPH</name>
<dbReference type="EMBL" id="FUWJ01000011">
    <property type="protein sequence ID" value="SKA34020.1"/>
    <property type="molecule type" value="Genomic_DNA"/>
</dbReference>
<evidence type="ECO:0000259" key="2">
    <source>
        <dbReference type="PROSITE" id="PS51708"/>
    </source>
</evidence>
<organism evidence="3 4">
    <name type="scientific">Enhydrobacter aerosaccus</name>
    <dbReference type="NCBI Taxonomy" id="225324"/>
    <lineage>
        <taxon>Bacteria</taxon>
        <taxon>Pseudomonadati</taxon>
        <taxon>Pseudomonadota</taxon>
        <taxon>Alphaproteobacteria</taxon>
        <taxon>Hyphomicrobiales</taxon>
        <taxon>Enhydrobacter</taxon>
    </lineage>
</organism>